<organism evidence="6 7">
    <name type="scientific">Tepidimonas charontis</name>
    <dbReference type="NCBI Taxonomy" id="2267262"/>
    <lineage>
        <taxon>Bacteria</taxon>
        <taxon>Pseudomonadati</taxon>
        <taxon>Pseudomonadota</taxon>
        <taxon>Betaproteobacteria</taxon>
        <taxon>Burkholderiales</taxon>
        <taxon>Tepidimonas</taxon>
    </lineage>
</organism>
<reference evidence="6 7" key="1">
    <citation type="submission" date="2019-07" db="EMBL/GenBank/DDBJ databases">
        <title>Tepidimonas charontis SPSP-6 draft genome.</title>
        <authorList>
            <person name="Da Costa M.S."/>
            <person name="Froufe H.J.C."/>
            <person name="Egas C."/>
            <person name="Albuquerque L."/>
        </authorList>
    </citation>
    <scope>NUCLEOTIDE SEQUENCE [LARGE SCALE GENOMIC DNA]</scope>
    <source>
        <strain evidence="6 7">SPSP-6</strain>
    </source>
</reference>
<evidence type="ECO:0000256" key="4">
    <source>
        <dbReference type="HAMAP-Rule" id="MF_01401"/>
    </source>
</evidence>
<dbReference type="NCBIfam" id="TIGR00401">
    <property type="entry name" value="msrA"/>
    <property type="match status" value="1"/>
</dbReference>
<evidence type="ECO:0000259" key="5">
    <source>
        <dbReference type="Pfam" id="PF01625"/>
    </source>
</evidence>
<dbReference type="InterPro" id="IPR002569">
    <property type="entry name" value="Met_Sox_Rdtase_MsrA_dom"/>
</dbReference>
<comment type="function">
    <text evidence="4">Has an important function as a repair enzyme for proteins that have been inactivated by oxidation. Catalyzes the reversible oxidation-reduction of methionine sulfoxide in proteins to methionine.</text>
</comment>
<protein>
    <recommendedName>
        <fullName evidence="4">Peptide methionine sulfoxide reductase MsrA</fullName>
        <shortName evidence="4">Protein-methionine-S-oxide reductase</shortName>
        <ecNumber evidence="4">1.8.4.11</ecNumber>
    </recommendedName>
    <alternativeName>
        <fullName evidence="4">Peptide-methionine (S)-S-oxide reductase</fullName>
        <shortName evidence="4">Peptide Met(O) reductase</shortName>
    </alternativeName>
</protein>
<dbReference type="Proteomes" id="UP000318294">
    <property type="component" value="Unassembled WGS sequence"/>
</dbReference>
<sequence length="183" mass="20551">MTVREWALGGGCFWCTEAVFDRVRGVLDVESGYCNGWAERPSYEEVCSGMTGCVEVVRLRYDPAVIDERTLLTIFFAIHDPTTPNRQGADVGTQYRSGIYWTEPLQAQAARALMAELQTAGVFAAPIVTEVEPLRHYWPAEDYHQDFFARHPHHGYCVAVVNPKVAKLRQRFASWLKPGADAA</sequence>
<dbReference type="HAMAP" id="MF_01401">
    <property type="entry name" value="MsrA"/>
    <property type="match status" value="1"/>
</dbReference>
<proteinExistence type="inferred from homology"/>
<dbReference type="PANTHER" id="PTHR43774:SF1">
    <property type="entry name" value="PEPTIDE METHIONINE SULFOXIDE REDUCTASE MSRA 2"/>
    <property type="match status" value="1"/>
</dbReference>
<dbReference type="RefSeq" id="WP_144328221.1">
    <property type="nucleotide sequence ID" value="NZ_VJON01000016.1"/>
</dbReference>
<feature type="active site" evidence="4">
    <location>
        <position position="12"/>
    </location>
</feature>
<dbReference type="GO" id="GO:0008113">
    <property type="term" value="F:peptide-methionine (S)-S-oxide reductase activity"/>
    <property type="evidence" value="ECO:0007669"/>
    <property type="project" value="UniProtKB-UniRule"/>
</dbReference>
<evidence type="ECO:0000256" key="2">
    <source>
        <dbReference type="ARBA" id="ARBA00047806"/>
    </source>
</evidence>
<comment type="similarity">
    <text evidence="4">Belongs to the MsrA Met sulfoxide reductase family.</text>
</comment>
<evidence type="ECO:0000256" key="1">
    <source>
        <dbReference type="ARBA" id="ARBA00023002"/>
    </source>
</evidence>
<feature type="domain" description="Peptide methionine sulphoxide reductase MsrA" evidence="5">
    <location>
        <begin position="7"/>
        <end position="157"/>
    </location>
</feature>
<dbReference type="InterPro" id="IPR036509">
    <property type="entry name" value="Met_Sox_Rdtase_MsrA_sf"/>
</dbReference>
<dbReference type="OrthoDB" id="4174719at2"/>
<keyword evidence="7" id="KW-1185">Reference proteome</keyword>
<dbReference type="EMBL" id="VJON01000016">
    <property type="protein sequence ID" value="TSE34624.1"/>
    <property type="molecule type" value="Genomic_DNA"/>
</dbReference>
<dbReference type="SUPFAM" id="SSF55068">
    <property type="entry name" value="Peptide methionine sulfoxide reductase"/>
    <property type="match status" value="1"/>
</dbReference>
<accession>A0A554XFN1</accession>
<dbReference type="Gene3D" id="3.30.1060.10">
    <property type="entry name" value="Peptide methionine sulphoxide reductase MsrA"/>
    <property type="match status" value="1"/>
</dbReference>
<evidence type="ECO:0000313" key="7">
    <source>
        <dbReference type="Proteomes" id="UP000318294"/>
    </source>
</evidence>
<name>A0A554XFN1_9BURK</name>
<comment type="catalytic activity">
    <reaction evidence="3 4">
        <text>[thioredoxin]-disulfide + L-methionine + H2O = L-methionine (S)-S-oxide + [thioredoxin]-dithiol</text>
        <dbReference type="Rhea" id="RHEA:19993"/>
        <dbReference type="Rhea" id="RHEA-COMP:10698"/>
        <dbReference type="Rhea" id="RHEA-COMP:10700"/>
        <dbReference type="ChEBI" id="CHEBI:15377"/>
        <dbReference type="ChEBI" id="CHEBI:29950"/>
        <dbReference type="ChEBI" id="CHEBI:50058"/>
        <dbReference type="ChEBI" id="CHEBI:57844"/>
        <dbReference type="ChEBI" id="CHEBI:58772"/>
        <dbReference type="EC" id="1.8.4.11"/>
    </reaction>
</comment>
<keyword evidence="1 4" id="KW-0560">Oxidoreductase</keyword>
<comment type="caution">
    <text evidence="6">The sequence shown here is derived from an EMBL/GenBank/DDBJ whole genome shotgun (WGS) entry which is preliminary data.</text>
</comment>
<dbReference type="AlphaFoldDB" id="A0A554XFN1"/>
<dbReference type="GO" id="GO:0033744">
    <property type="term" value="F:L-methionine:thioredoxin-disulfide S-oxidoreductase activity"/>
    <property type="evidence" value="ECO:0007669"/>
    <property type="project" value="RHEA"/>
</dbReference>
<gene>
    <name evidence="4 6" type="primary">msrA</name>
    <name evidence="6" type="ORF">Tchar_01261</name>
</gene>
<dbReference type="EC" id="1.8.4.11" evidence="4"/>
<comment type="catalytic activity">
    <reaction evidence="2 4">
        <text>L-methionyl-[protein] + [thioredoxin]-disulfide + H2O = L-methionyl-(S)-S-oxide-[protein] + [thioredoxin]-dithiol</text>
        <dbReference type="Rhea" id="RHEA:14217"/>
        <dbReference type="Rhea" id="RHEA-COMP:10698"/>
        <dbReference type="Rhea" id="RHEA-COMP:10700"/>
        <dbReference type="Rhea" id="RHEA-COMP:12313"/>
        <dbReference type="Rhea" id="RHEA-COMP:12315"/>
        <dbReference type="ChEBI" id="CHEBI:15377"/>
        <dbReference type="ChEBI" id="CHEBI:16044"/>
        <dbReference type="ChEBI" id="CHEBI:29950"/>
        <dbReference type="ChEBI" id="CHEBI:44120"/>
        <dbReference type="ChEBI" id="CHEBI:50058"/>
        <dbReference type="EC" id="1.8.4.11"/>
    </reaction>
</comment>
<dbReference type="Pfam" id="PF01625">
    <property type="entry name" value="PMSR"/>
    <property type="match status" value="1"/>
</dbReference>
<evidence type="ECO:0000313" key="6">
    <source>
        <dbReference type="EMBL" id="TSE34624.1"/>
    </source>
</evidence>
<evidence type="ECO:0000256" key="3">
    <source>
        <dbReference type="ARBA" id="ARBA00048782"/>
    </source>
</evidence>
<dbReference type="PANTHER" id="PTHR43774">
    <property type="entry name" value="PEPTIDE METHIONINE SULFOXIDE REDUCTASE"/>
    <property type="match status" value="1"/>
</dbReference>